<sequence>MNTVFSLVYFEASKKASNLLNVTNGPSLYQSEREAQAALLAYIRNRLAEAYTDLLAEEAASYGVNIMQYTDNNDEPMTSDEAFHMLMCEKEKLNFSVLTAWFRDVANDDEMYFDFKIEELPTTSFIELATSADAIEVDGNFIRHFHVVSADELEDDHSIYIEASMVDDDLNKYDYDISLSEAQNATYCPVKKLWTVGELDVSFICFQ</sequence>
<dbReference type="EMBL" id="JAOTJC010000016">
    <property type="protein sequence ID" value="MCU7556088.1"/>
    <property type="molecule type" value="Genomic_DNA"/>
</dbReference>
<evidence type="ECO:0000313" key="1">
    <source>
        <dbReference type="EMBL" id="MCU7556088.1"/>
    </source>
</evidence>
<dbReference type="Proteomes" id="UP001209257">
    <property type="component" value="Unassembled WGS sequence"/>
</dbReference>
<evidence type="ECO:0000313" key="2">
    <source>
        <dbReference type="Proteomes" id="UP001209257"/>
    </source>
</evidence>
<reference evidence="2" key="1">
    <citation type="submission" date="2023-07" db="EMBL/GenBank/DDBJ databases">
        <title>Study on multiphase classification of strain Alteromonas salexigens isolated from the Yellow Sea.</title>
        <authorList>
            <person name="Sun L."/>
        </authorList>
    </citation>
    <scope>NUCLEOTIDE SEQUENCE [LARGE SCALE GENOMIC DNA]</scope>
    <source>
        <strain evidence="2">ASW11-19</strain>
    </source>
</reference>
<comment type="caution">
    <text evidence="1">The sequence shown here is derived from an EMBL/GenBank/DDBJ whole genome shotgun (WGS) entry which is preliminary data.</text>
</comment>
<accession>A0ABT2VT41</accession>
<keyword evidence="2" id="KW-1185">Reference proteome</keyword>
<gene>
    <name evidence="1" type="ORF">OCL06_15965</name>
</gene>
<name>A0ABT2VT41_9ALTE</name>
<protein>
    <submittedName>
        <fullName evidence="1">Uncharacterized protein</fullName>
    </submittedName>
</protein>
<proteinExistence type="predicted"/>
<dbReference type="RefSeq" id="WP_262996393.1">
    <property type="nucleotide sequence ID" value="NZ_JAOTJC010000016.1"/>
</dbReference>
<organism evidence="1 2">
    <name type="scientific">Alteromonas salexigens</name>
    <dbReference type="NCBI Taxonomy" id="2982530"/>
    <lineage>
        <taxon>Bacteria</taxon>
        <taxon>Pseudomonadati</taxon>
        <taxon>Pseudomonadota</taxon>
        <taxon>Gammaproteobacteria</taxon>
        <taxon>Alteromonadales</taxon>
        <taxon>Alteromonadaceae</taxon>
        <taxon>Alteromonas/Salinimonas group</taxon>
        <taxon>Alteromonas</taxon>
    </lineage>
</organism>